<protein>
    <submittedName>
        <fullName evidence="1">Helix-turn-helix transcriptional regulator</fullName>
    </submittedName>
</protein>
<gene>
    <name evidence="1" type="ORF">F8566_17655</name>
</gene>
<dbReference type="InterPro" id="IPR001387">
    <property type="entry name" value="Cro/C1-type_HTH"/>
</dbReference>
<dbReference type="AlphaFoldDB" id="A0A6H9YKJ1"/>
<comment type="caution">
    <text evidence="1">The sequence shown here is derived from an EMBL/GenBank/DDBJ whole genome shotgun (WGS) entry which is preliminary data.</text>
</comment>
<sequence length="119" mass="13261">MTRREIFDPGAVPEAFWRRQEVQHALAHRDVGLVFRLFLNEFDDCTQTQLATLTGHDRSDISAWVSGTRPGQVSDVEVLTRIADSLQIPDQARLLLGLDSAGPVDIDVDLAGPWHDPTE</sequence>
<name>A0A6H9YKJ1_9ACTN</name>
<dbReference type="SUPFAM" id="SSF47413">
    <property type="entry name" value="lambda repressor-like DNA-binding domains"/>
    <property type="match status" value="1"/>
</dbReference>
<evidence type="ECO:0000313" key="1">
    <source>
        <dbReference type="EMBL" id="KAB2347738.1"/>
    </source>
</evidence>
<dbReference type="EMBL" id="WBMT01000008">
    <property type="protein sequence ID" value="KAB2347738.1"/>
    <property type="molecule type" value="Genomic_DNA"/>
</dbReference>
<dbReference type="Proteomes" id="UP000468735">
    <property type="component" value="Unassembled WGS sequence"/>
</dbReference>
<dbReference type="OrthoDB" id="3688515at2"/>
<dbReference type="CDD" id="cd00093">
    <property type="entry name" value="HTH_XRE"/>
    <property type="match status" value="1"/>
</dbReference>
<accession>A0A6H9YKJ1</accession>
<evidence type="ECO:0000313" key="2">
    <source>
        <dbReference type="Proteomes" id="UP000468735"/>
    </source>
</evidence>
<keyword evidence="2" id="KW-1185">Reference proteome</keyword>
<reference evidence="1 2" key="1">
    <citation type="submission" date="2019-09" db="EMBL/GenBank/DDBJ databases">
        <title>Actinomadura physcomitrii sp. nov., a novel actinomycete isolated from moss [Physcomitrium sphaericum (Ludw) Fuernr].</title>
        <authorList>
            <person name="Zhuang X."/>
            <person name="Liu C."/>
        </authorList>
    </citation>
    <scope>NUCLEOTIDE SEQUENCE [LARGE SCALE GENOMIC DNA]</scope>
    <source>
        <strain evidence="1 2">HMC1</strain>
    </source>
</reference>
<proteinExistence type="predicted"/>
<organism evidence="1 2">
    <name type="scientific">Actinomadura rudentiformis</name>
    <dbReference type="NCBI Taxonomy" id="359158"/>
    <lineage>
        <taxon>Bacteria</taxon>
        <taxon>Bacillati</taxon>
        <taxon>Actinomycetota</taxon>
        <taxon>Actinomycetes</taxon>
        <taxon>Streptosporangiales</taxon>
        <taxon>Thermomonosporaceae</taxon>
        <taxon>Actinomadura</taxon>
    </lineage>
</organism>
<dbReference type="RefSeq" id="WP_151561361.1">
    <property type="nucleotide sequence ID" value="NZ_WBMT01000008.1"/>
</dbReference>
<dbReference type="InterPro" id="IPR010982">
    <property type="entry name" value="Lambda_DNA-bd_dom_sf"/>
</dbReference>
<dbReference type="GO" id="GO:0003677">
    <property type="term" value="F:DNA binding"/>
    <property type="evidence" value="ECO:0007669"/>
    <property type="project" value="InterPro"/>
</dbReference>